<dbReference type="Proteomes" id="UP000730482">
    <property type="component" value="Unassembled WGS sequence"/>
</dbReference>
<protein>
    <submittedName>
        <fullName evidence="2">Type I-E CRISPR-associated protein Cas6/Cse3/CasE</fullName>
    </submittedName>
</protein>
<feature type="region of interest" description="Disordered" evidence="1">
    <location>
        <begin position="110"/>
        <end position="137"/>
    </location>
</feature>
<dbReference type="InterPro" id="IPR010179">
    <property type="entry name" value="CRISPR-assoc_prot_Cse3"/>
</dbReference>
<reference evidence="2 3" key="1">
    <citation type="submission" date="2020-02" db="EMBL/GenBank/DDBJ databases">
        <title>Acidophilic actinobacteria isolated from forest soil.</title>
        <authorList>
            <person name="Golinska P."/>
        </authorList>
    </citation>
    <scope>NUCLEOTIDE SEQUENCE [LARGE SCALE GENOMIC DNA]</scope>
    <source>
        <strain evidence="2 3">NL8</strain>
    </source>
</reference>
<evidence type="ECO:0000313" key="2">
    <source>
        <dbReference type="EMBL" id="MBS2545345.1"/>
    </source>
</evidence>
<proteinExistence type="predicted"/>
<accession>A0ABS5KHK0</accession>
<comment type="caution">
    <text evidence="2">The sequence shown here is derived from an EMBL/GenBank/DDBJ whole genome shotgun (WGS) entry which is preliminary data.</text>
</comment>
<dbReference type="SMART" id="SM01101">
    <property type="entry name" value="CRISPR_assoc"/>
    <property type="match status" value="1"/>
</dbReference>
<dbReference type="SUPFAM" id="SSF117987">
    <property type="entry name" value="CRISPR-associated protein"/>
    <property type="match status" value="2"/>
</dbReference>
<organism evidence="2 3">
    <name type="scientific">Catenulispora pinistramenti</name>
    <dbReference type="NCBI Taxonomy" id="2705254"/>
    <lineage>
        <taxon>Bacteria</taxon>
        <taxon>Bacillati</taxon>
        <taxon>Actinomycetota</taxon>
        <taxon>Actinomycetes</taxon>
        <taxon>Catenulisporales</taxon>
        <taxon>Catenulisporaceae</taxon>
        <taxon>Catenulispora</taxon>
    </lineage>
</organism>
<name>A0ABS5KHK0_9ACTN</name>
<dbReference type="Gene3D" id="3.30.70.1200">
    <property type="entry name" value="Crispr-associated protein, domain 1"/>
    <property type="match status" value="1"/>
</dbReference>
<sequence length="248" mass="27382">MSYLSRILINPRRRDGQVLLTNPHVAHGMITAGIVDPDADRPLWRIDVDNPHRPHLLVLTRTSPDWTHIIEQAGWPASDTEQVLTRDYSPALAHVQIGRQFGFRLAASPTQSLKNPQKPGPNHQPPAHGERRRGQRVAHRTAAHQLTWFLQHCQHWGFEIPEARTGPLSAPDAEAPRNIRISARDQKRFQKQPGSPATITITTATFEGVLTVTDPETLRTAMTTGIGPSKAYGCGLLTLAPLPPSAHG</sequence>
<dbReference type="CDD" id="cd09727">
    <property type="entry name" value="Cas6_I-E"/>
    <property type="match status" value="1"/>
</dbReference>
<dbReference type="Pfam" id="PF08798">
    <property type="entry name" value="CRISPR_assoc"/>
    <property type="match status" value="1"/>
</dbReference>
<dbReference type="Gene3D" id="3.30.70.1210">
    <property type="entry name" value="Crispr-associated protein, domain 2"/>
    <property type="match status" value="1"/>
</dbReference>
<gene>
    <name evidence="2" type="primary">cas6e</name>
    <name evidence="2" type="ORF">KGQ19_00535</name>
</gene>
<dbReference type="NCBIfam" id="TIGR01907">
    <property type="entry name" value="casE_Cse3"/>
    <property type="match status" value="1"/>
</dbReference>
<evidence type="ECO:0000256" key="1">
    <source>
        <dbReference type="SAM" id="MobiDB-lite"/>
    </source>
</evidence>
<dbReference type="EMBL" id="JAAFYZ010000002">
    <property type="protein sequence ID" value="MBS2545345.1"/>
    <property type="molecule type" value="Genomic_DNA"/>
</dbReference>
<keyword evidence="3" id="KW-1185">Reference proteome</keyword>
<evidence type="ECO:0000313" key="3">
    <source>
        <dbReference type="Proteomes" id="UP000730482"/>
    </source>
</evidence>